<dbReference type="Gene3D" id="3.90.550.10">
    <property type="entry name" value="Spore Coat Polysaccharide Biosynthesis Protein SpsA, Chain A"/>
    <property type="match status" value="1"/>
</dbReference>
<dbReference type="RefSeq" id="WP_101430367.1">
    <property type="nucleotide sequence ID" value="NZ_PCGZ01000011.1"/>
</dbReference>
<dbReference type="PANTHER" id="PTHR43179">
    <property type="entry name" value="RHAMNOSYLTRANSFERASE WBBL"/>
    <property type="match status" value="1"/>
</dbReference>
<dbReference type="EMBL" id="PCGZ01000011">
    <property type="protein sequence ID" value="PKU88557.1"/>
    <property type="molecule type" value="Genomic_DNA"/>
</dbReference>
<name>A0A2N3QEH0_9BIFI</name>
<comment type="similarity">
    <text evidence="2">Belongs to the glycosyltransferase 2 family.</text>
</comment>
<evidence type="ECO:0000256" key="4">
    <source>
        <dbReference type="ARBA" id="ARBA00022679"/>
    </source>
</evidence>
<gene>
    <name evidence="6" type="ORF">CQR46_1659</name>
</gene>
<dbReference type="GO" id="GO:0016757">
    <property type="term" value="F:glycosyltransferase activity"/>
    <property type="evidence" value="ECO:0007669"/>
    <property type="project" value="UniProtKB-KW"/>
</dbReference>
<dbReference type="Pfam" id="PF00535">
    <property type="entry name" value="Glycos_transf_2"/>
    <property type="match status" value="1"/>
</dbReference>
<organism evidence="6 7">
    <name type="scientific">Bifidobacterium pseudolongum subsp. globosum</name>
    <dbReference type="NCBI Taxonomy" id="1690"/>
    <lineage>
        <taxon>Bacteria</taxon>
        <taxon>Bacillati</taxon>
        <taxon>Actinomycetota</taxon>
        <taxon>Actinomycetes</taxon>
        <taxon>Bifidobacteriales</taxon>
        <taxon>Bifidobacteriaceae</taxon>
        <taxon>Bifidobacterium</taxon>
    </lineage>
</organism>
<evidence type="ECO:0000256" key="3">
    <source>
        <dbReference type="ARBA" id="ARBA00022676"/>
    </source>
</evidence>
<keyword evidence="3" id="KW-0328">Glycosyltransferase</keyword>
<feature type="domain" description="Glycosyltransferase 2-like" evidence="5">
    <location>
        <begin position="21"/>
        <end position="140"/>
    </location>
</feature>
<dbReference type="Proteomes" id="UP000233730">
    <property type="component" value="Unassembled WGS sequence"/>
</dbReference>
<dbReference type="InterPro" id="IPR029044">
    <property type="entry name" value="Nucleotide-diphossugar_trans"/>
</dbReference>
<dbReference type="PANTHER" id="PTHR43179:SF12">
    <property type="entry name" value="GALACTOFURANOSYLTRANSFERASE GLFT2"/>
    <property type="match status" value="1"/>
</dbReference>
<evidence type="ECO:0000313" key="6">
    <source>
        <dbReference type="EMBL" id="PKU88557.1"/>
    </source>
</evidence>
<comment type="caution">
    <text evidence="6">The sequence shown here is derived from an EMBL/GenBank/DDBJ whole genome shotgun (WGS) entry which is preliminary data.</text>
</comment>
<sequence>MGNAASGRFGFVVLHYLVDEATVQCVESIRRCCAGRDYHIVVVDNDSANGSYERLAERYAVADDVTLLHNARNEGFARGNNVGYRHCKERLHCDYIVTINNDAVVDDAHFMDRAIEDYQRWHCGVIGPKIISGKTGHDQNPVRSVVDTPEKIAAVRKHIRRNLLLLHLHLLEPLSALKSRVKRPPQPHTEAPKPVVEGIYKLHGSCLIFTPVFVQRFDEPFDPGTFLYLEEDILYMRCKRAGLAMRYDPEIVVRHAEDVSTDSMVRHDARRKQILYLERHRDSLSTLERYV</sequence>
<proteinExistence type="inferred from homology"/>
<evidence type="ECO:0000256" key="1">
    <source>
        <dbReference type="ARBA" id="ARBA00004776"/>
    </source>
</evidence>
<accession>A0A2N3QEH0</accession>
<dbReference type="AlphaFoldDB" id="A0A2N3QEH0"/>
<dbReference type="SUPFAM" id="SSF53448">
    <property type="entry name" value="Nucleotide-diphospho-sugar transferases"/>
    <property type="match status" value="1"/>
</dbReference>
<dbReference type="InterPro" id="IPR001173">
    <property type="entry name" value="Glyco_trans_2-like"/>
</dbReference>
<evidence type="ECO:0000313" key="7">
    <source>
        <dbReference type="Proteomes" id="UP000233730"/>
    </source>
</evidence>
<protein>
    <submittedName>
        <fullName evidence="6">Glycosyl transferase</fullName>
    </submittedName>
</protein>
<evidence type="ECO:0000256" key="2">
    <source>
        <dbReference type="ARBA" id="ARBA00006739"/>
    </source>
</evidence>
<comment type="pathway">
    <text evidence="1">Cell wall biogenesis; cell wall polysaccharide biosynthesis.</text>
</comment>
<keyword evidence="4 6" id="KW-0808">Transferase</keyword>
<reference evidence="6 7" key="1">
    <citation type="submission" date="2017-10" db="EMBL/GenBank/DDBJ databases">
        <title>Bifidobacterium genomics.</title>
        <authorList>
            <person name="Lugli G.A."/>
            <person name="Milani C."/>
            <person name="Mancabelli L."/>
        </authorList>
    </citation>
    <scope>NUCLEOTIDE SEQUENCE [LARGE SCALE GENOMIC DNA]</scope>
    <source>
        <strain evidence="6 7">1524B</strain>
    </source>
</reference>
<evidence type="ECO:0000259" key="5">
    <source>
        <dbReference type="Pfam" id="PF00535"/>
    </source>
</evidence>